<name>A0A1E1X061_9ACAR</name>
<reference evidence="1" key="1">
    <citation type="journal article" date="2017" name="Front. Cell. Infect. Microbiol.">
        <title>The Distinct Transcriptional Response of the Midgut of Amblyomma sculptum and Amblyomma aureolatum Ticks to Rickettsia rickettsii Correlates to Their Differences in Susceptibility to Infection.</title>
        <authorList>
            <person name="Martins L.A."/>
            <person name="Galletti M.F.B.M."/>
            <person name="Ribeiro J.M."/>
            <person name="Fujita A."/>
            <person name="Costa F.B."/>
            <person name="Labruna M.B."/>
            <person name="Daffre S."/>
            <person name="Fogaca A.C."/>
        </authorList>
    </citation>
    <scope>NUCLEOTIDE SEQUENCE</scope>
</reference>
<protein>
    <submittedName>
        <fullName evidence="1">Uncharacterized protein</fullName>
    </submittedName>
</protein>
<evidence type="ECO:0000313" key="1">
    <source>
        <dbReference type="EMBL" id="JAT92660.1"/>
    </source>
</evidence>
<dbReference type="EMBL" id="GFAC01006528">
    <property type="protein sequence ID" value="JAT92660.1"/>
    <property type="molecule type" value="mRNA"/>
</dbReference>
<dbReference type="AlphaFoldDB" id="A0A1E1X061"/>
<accession>A0A1E1X061</accession>
<sequence>LVLLGAVFAVHLDEATGEKALHTRDFCSLDKSQQDILLECFQKNAKDIADQLPKPPKQLADEICDGTVDPHVSEQAMQLLDTVCFICSILAL</sequence>
<organism evidence="1">
    <name type="scientific">Amblyomma aureolatum</name>
    <dbReference type="NCBI Taxonomy" id="187763"/>
    <lineage>
        <taxon>Eukaryota</taxon>
        <taxon>Metazoa</taxon>
        <taxon>Ecdysozoa</taxon>
        <taxon>Arthropoda</taxon>
        <taxon>Chelicerata</taxon>
        <taxon>Arachnida</taxon>
        <taxon>Acari</taxon>
        <taxon>Parasitiformes</taxon>
        <taxon>Ixodida</taxon>
        <taxon>Ixodoidea</taxon>
        <taxon>Ixodidae</taxon>
        <taxon>Amblyomminae</taxon>
        <taxon>Amblyomma</taxon>
    </lineage>
</organism>
<feature type="non-terminal residue" evidence="1">
    <location>
        <position position="1"/>
    </location>
</feature>
<proteinExistence type="evidence at transcript level"/>